<feature type="domain" description="VWFA" evidence="1">
    <location>
        <begin position="216"/>
        <end position="392"/>
    </location>
</feature>
<dbReference type="Gene3D" id="3.40.50.410">
    <property type="entry name" value="von Willebrand factor, type A domain"/>
    <property type="match status" value="1"/>
</dbReference>
<gene>
    <name evidence="2" type="ORF">MNBD_ALPHA08-116</name>
</gene>
<dbReference type="PANTHER" id="PTHR39338">
    <property type="entry name" value="BLL5662 PROTEIN-RELATED"/>
    <property type="match status" value="1"/>
</dbReference>
<dbReference type="InterPro" id="IPR002035">
    <property type="entry name" value="VWF_A"/>
</dbReference>
<dbReference type="PANTHER" id="PTHR39338:SF6">
    <property type="entry name" value="BLL5662 PROTEIN"/>
    <property type="match status" value="1"/>
</dbReference>
<dbReference type="InterPro" id="IPR008912">
    <property type="entry name" value="Uncharacterised_CoxE"/>
</dbReference>
<dbReference type="InterPro" id="IPR011195">
    <property type="entry name" value="UCP010256"/>
</dbReference>
<dbReference type="CDD" id="cd00198">
    <property type="entry name" value="vWFA"/>
    <property type="match status" value="1"/>
</dbReference>
<dbReference type="Pfam" id="PF05762">
    <property type="entry name" value="VWA_CoxE"/>
    <property type="match status" value="1"/>
</dbReference>
<evidence type="ECO:0000259" key="1">
    <source>
        <dbReference type="SMART" id="SM00327"/>
    </source>
</evidence>
<evidence type="ECO:0000313" key="2">
    <source>
        <dbReference type="EMBL" id="VAV94692.1"/>
    </source>
</evidence>
<name>A0A3B0RT47_9ZZZZ</name>
<dbReference type="SUPFAM" id="SSF53300">
    <property type="entry name" value="vWA-like"/>
    <property type="match status" value="1"/>
</dbReference>
<organism evidence="2">
    <name type="scientific">hydrothermal vent metagenome</name>
    <dbReference type="NCBI Taxonomy" id="652676"/>
    <lineage>
        <taxon>unclassified sequences</taxon>
        <taxon>metagenomes</taxon>
        <taxon>ecological metagenomes</taxon>
    </lineage>
</organism>
<sequence>MQRGTGKLAENIIHFGRVLRQAGVPVGPGTVMDALEAVNAETITHRDDFYWTLHSVMIKNKAHSVLFDQAFHVFWRKPKMLEQMMQMFFQQISMSGNTEKPKQAGYRRLANAMFDQKHQSSMRDVDTGAIEVEATYTASDREVLRAKDFEQMSSAEESAARRAIARMRLKRVELPTRRFETVKGRGLIDMRATLRASMKSGGAVIDLKFKKPKFREPPLVVLLDISGSMTNYSRMLLHFLHALMSDRDRVQVFVFGTRLTNITRQLDRRDVDEALSRVSGAVDDWSGGTRIGEALREFNYKWARRVLAQNAHVLLMSDGLERDEDGVLEVEMARLHRAAKRLVWLNPLLRFDGFEALASGVRTIMAHVDEFRPVHNLESLDELAQALAGSSKAAHTKQYRPANWLKREA</sequence>
<dbReference type="InterPro" id="IPR036465">
    <property type="entry name" value="vWFA_dom_sf"/>
</dbReference>
<dbReference type="EMBL" id="UOEC01000119">
    <property type="protein sequence ID" value="VAV94692.1"/>
    <property type="molecule type" value="Genomic_DNA"/>
</dbReference>
<reference evidence="2" key="1">
    <citation type="submission" date="2018-06" db="EMBL/GenBank/DDBJ databases">
        <authorList>
            <person name="Zhirakovskaya E."/>
        </authorList>
    </citation>
    <scope>NUCLEOTIDE SEQUENCE</scope>
</reference>
<dbReference type="SMART" id="SM00327">
    <property type="entry name" value="VWA"/>
    <property type="match status" value="1"/>
</dbReference>
<protein>
    <submittedName>
        <fullName evidence="2">Carbon monoxide dehydrogenase E protein</fullName>
    </submittedName>
</protein>
<accession>A0A3B0RT47</accession>
<dbReference type="PIRSF" id="PIRSF010256">
    <property type="entry name" value="CoxE_vWa"/>
    <property type="match status" value="1"/>
</dbReference>
<proteinExistence type="predicted"/>
<dbReference type="AlphaFoldDB" id="A0A3B0RT47"/>